<evidence type="ECO:0000313" key="3">
    <source>
        <dbReference type="Proteomes" id="UP000299102"/>
    </source>
</evidence>
<dbReference type="Proteomes" id="UP000299102">
    <property type="component" value="Unassembled WGS sequence"/>
</dbReference>
<dbReference type="EMBL" id="BGZK01000634">
    <property type="protein sequence ID" value="GBP53824.1"/>
    <property type="molecule type" value="Genomic_DNA"/>
</dbReference>
<organism evidence="2 3">
    <name type="scientific">Eumeta variegata</name>
    <name type="common">Bagworm moth</name>
    <name type="synonym">Eumeta japonica</name>
    <dbReference type="NCBI Taxonomy" id="151549"/>
    <lineage>
        <taxon>Eukaryota</taxon>
        <taxon>Metazoa</taxon>
        <taxon>Ecdysozoa</taxon>
        <taxon>Arthropoda</taxon>
        <taxon>Hexapoda</taxon>
        <taxon>Insecta</taxon>
        <taxon>Pterygota</taxon>
        <taxon>Neoptera</taxon>
        <taxon>Endopterygota</taxon>
        <taxon>Lepidoptera</taxon>
        <taxon>Glossata</taxon>
        <taxon>Ditrysia</taxon>
        <taxon>Tineoidea</taxon>
        <taxon>Psychidae</taxon>
        <taxon>Oiketicinae</taxon>
        <taxon>Eumeta</taxon>
    </lineage>
</organism>
<evidence type="ECO:0000256" key="1">
    <source>
        <dbReference type="SAM" id="MobiDB-lite"/>
    </source>
</evidence>
<feature type="region of interest" description="Disordered" evidence="1">
    <location>
        <begin position="31"/>
        <end position="116"/>
    </location>
</feature>
<comment type="caution">
    <text evidence="2">The sequence shown here is derived from an EMBL/GenBank/DDBJ whole genome shotgun (WGS) entry which is preliminary data.</text>
</comment>
<proteinExistence type="predicted"/>
<name>A0A4C1WUV2_EUMVA</name>
<protein>
    <submittedName>
        <fullName evidence="2">Uncharacterized protein</fullName>
    </submittedName>
</protein>
<sequence length="142" mass="16016">MQIRKASICQEIFRIESLEGRTDILNINTRHKNDHAGHNSANQNRHIGEIGGRASSLSRPRRRTRSDYGPQQSVHVPTGTDDRRPRPRRRPINPGSTWELSQRLQKTKKRTRASARALPRPVIDDLLTAALGAISFVSICPP</sequence>
<gene>
    <name evidence="2" type="ORF">EVAR_42542_1</name>
</gene>
<dbReference type="AlphaFoldDB" id="A0A4C1WUV2"/>
<evidence type="ECO:0000313" key="2">
    <source>
        <dbReference type="EMBL" id="GBP53824.1"/>
    </source>
</evidence>
<feature type="compositionally biased region" description="Polar residues" evidence="1">
    <location>
        <begin position="94"/>
        <end position="104"/>
    </location>
</feature>
<reference evidence="2 3" key="1">
    <citation type="journal article" date="2019" name="Commun. Biol.">
        <title>The bagworm genome reveals a unique fibroin gene that provides high tensile strength.</title>
        <authorList>
            <person name="Kono N."/>
            <person name="Nakamura H."/>
            <person name="Ohtoshi R."/>
            <person name="Tomita M."/>
            <person name="Numata K."/>
            <person name="Arakawa K."/>
        </authorList>
    </citation>
    <scope>NUCLEOTIDE SEQUENCE [LARGE SCALE GENOMIC DNA]</scope>
</reference>
<accession>A0A4C1WUV2</accession>
<keyword evidence="3" id="KW-1185">Reference proteome</keyword>